<dbReference type="Gene3D" id="3.60.130.10">
    <property type="entry name" value="Clavaminate synthase-like"/>
    <property type="match status" value="1"/>
</dbReference>
<feature type="domain" description="TauD/TfdA-like" evidence="6">
    <location>
        <begin position="14"/>
        <end position="265"/>
    </location>
</feature>
<dbReference type="GO" id="GO:0051213">
    <property type="term" value="F:dioxygenase activity"/>
    <property type="evidence" value="ECO:0007669"/>
    <property type="project" value="UniProtKB-KW"/>
</dbReference>
<evidence type="ECO:0000256" key="4">
    <source>
        <dbReference type="ARBA" id="ARBA00023002"/>
    </source>
</evidence>
<evidence type="ECO:0000259" key="6">
    <source>
        <dbReference type="Pfam" id="PF02668"/>
    </source>
</evidence>
<keyword evidence="3" id="KW-0223">Dioxygenase</keyword>
<keyword evidence="4" id="KW-0560">Oxidoreductase</keyword>
<evidence type="ECO:0000313" key="7">
    <source>
        <dbReference type="EMBL" id="JAS43920.1"/>
    </source>
</evidence>
<dbReference type="AlphaFoldDB" id="A0A1B6F129"/>
<dbReference type="PANTHER" id="PTHR43779:SF3">
    <property type="entry name" value="(3R)-3-[(CARBOXYMETHYL)AMINO]FATTY ACID OXYGENASE_DECARBOXYLASE"/>
    <property type="match status" value="1"/>
</dbReference>
<keyword evidence="2" id="KW-0479">Metal-binding</keyword>
<dbReference type="SUPFAM" id="SSF51197">
    <property type="entry name" value="Clavaminate synthase-like"/>
    <property type="match status" value="1"/>
</dbReference>
<dbReference type="InterPro" id="IPR042098">
    <property type="entry name" value="TauD-like_sf"/>
</dbReference>
<evidence type="ECO:0000256" key="3">
    <source>
        <dbReference type="ARBA" id="ARBA00022964"/>
    </source>
</evidence>
<accession>A0A1B6F129</accession>
<dbReference type="InterPro" id="IPR051178">
    <property type="entry name" value="TfdA_dioxygenase"/>
</dbReference>
<evidence type="ECO:0000256" key="2">
    <source>
        <dbReference type="ARBA" id="ARBA00022723"/>
    </source>
</evidence>
<sequence length="279" mass="32111">MQHLNMVSYYELTPIKLGCEVRGIDLKTETRKEVIEKIKEDVTEHRMLIFKDQGVITGDQQVQISEWFGDVEETFYKHEKSPHPKVARISNDPNEGHTGVGRTGWHIDGTFNFAPNAYSLYYMASVPKEGATVFAPLTEVIEGLSPEKYAEWDRLWMVIDRRIGPIHPLIYTHPRSKKKVLCFHLGLTCDFVYNYRSLGERLTTPQELERILSDIHQEFVKDNGKIQYKHNWEEGDFIISDNCAVAHEASPETQSPRSQVGLRVLHRTTVHNPIPPAKT</sequence>
<dbReference type="PANTHER" id="PTHR43779">
    <property type="entry name" value="DIOXYGENASE RV0097-RELATED"/>
    <property type="match status" value="1"/>
</dbReference>
<dbReference type="EMBL" id="GECZ01025849">
    <property type="protein sequence ID" value="JAS43920.1"/>
    <property type="molecule type" value="Transcribed_RNA"/>
</dbReference>
<dbReference type="GO" id="GO:0046872">
    <property type="term" value="F:metal ion binding"/>
    <property type="evidence" value="ECO:0007669"/>
    <property type="project" value="UniProtKB-KW"/>
</dbReference>
<keyword evidence="5" id="KW-0408">Iron</keyword>
<name>A0A1B6F129_9HEMI</name>
<evidence type="ECO:0000256" key="1">
    <source>
        <dbReference type="ARBA" id="ARBA00005896"/>
    </source>
</evidence>
<dbReference type="Pfam" id="PF02668">
    <property type="entry name" value="TauD"/>
    <property type="match status" value="1"/>
</dbReference>
<gene>
    <name evidence="7" type="ORF">g.18743</name>
</gene>
<organism evidence="7">
    <name type="scientific">Cuerna arida</name>
    <dbReference type="NCBI Taxonomy" id="1464854"/>
    <lineage>
        <taxon>Eukaryota</taxon>
        <taxon>Metazoa</taxon>
        <taxon>Ecdysozoa</taxon>
        <taxon>Arthropoda</taxon>
        <taxon>Hexapoda</taxon>
        <taxon>Insecta</taxon>
        <taxon>Pterygota</taxon>
        <taxon>Neoptera</taxon>
        <taxon>Paraneoptera</taxon>
        <taxon>Hemiptera</taxon>
        <taxon>Auchenorrhyncha</taxon>
        <taxon>Membracoidea</taxon>
        <taxon>Cicadellidae</taxon>
        <taxon>Cicadellinae</taxon>
        <taxon>Proconiini</taxon>
        <taxon>Cuerna</taxon>
    </lineage>
</organism>
<proteinExistence type="inferred from homology"/>
<dbReference type="InterPro" id="IPR003819">
    <property type="entry name" value="TauD/TfdA-like"/>
</dbReference>
<comment type="similarity">
    <text evidence="1">Belongs to the TfdA dioxygenase family.</text>
</comment>
<protein>
    <recommendedName>
        <fullName evidence="6">TauD/TfdA-like domain-containing protein</fullName>
    </recommendedName>
</protein>
<evidence type="ECO:0000256" key="5">
    <source>
        <dbReference type="ARBA" id="ARBA00023004"/>
    </source>
</evidence>
<reference evidence="7" key="1">
    <citation type="submission" date="2015-11" db="EMBL/GenBank/DDBJ databases">
        <title>De novo transcriptome assembly of four potential Pierce s Disease insect vectors from Arizona vineyards.</title>
        <authorList>
            <person name="Tassone E.E."/>
        </authorList>
    </citation>
    <scope>NUCLEOTIDE SEQUENCE</scope>
</reference>